<dbReference type="PANTHER" id="PTHR39339:SF1">
    <property type="entry name" value="CHAD DOMAIN-CONTAINING PROTEIN"/>
    <property type="match status" value="1"/>
</dbReference>
<accession>A0ABS5SEN3</accession>
<proteinExistence type="predicted"/>
<dbReference type="EMBL" id="JAHCVK010000004">
    <property type="protein sequence ID" value="MBT0653645.1"/>
    <property type="molecule type" value="Genomic_DNA"/>
</dbReference>
<evidence type="ECO:0000259" key="1">
    <source>
        <dbReference type="PROSITE" id="PS51708"/>
    </source>
</evidence>
<evidence type="ECO:0000313" key="3">
    <source>
        <dbReference type="Proteomes" id="UP000756860"/>
    </source>
</evidence>
<gene>
    <name evidence="2" type="ORF">KI810_11305</name>
</gene>
<name>A0ABS5SEN3_9BACT</name>
<sequence>MTIGADTPLWLAARALLHLRLKEFFHCWQQVLEGGEAEPIHDLRVASRRLREGLALFAPCYPASPLARVIRRVKGVTRLLGEMRNADEALLYFGCLVERLGVPEAASLDTLITGLRKERDQGARHLTLALESLSIRVVRDNFRKTLGTPRLFSLPSEAVNPFSSIGSFARQAIEERLSLVLDLVPEARDEAGIAVQHKLRIAIKHFRYRLEILSFPVTRGSQENIDVLKCYQDLLGRMHDRDVFAGLVRKAGFLPSAERIVLESIARERRELHGEFLVLLKDKPLNGIGERVRSAL</sequence>
<dbReference type="RefSeq" id="WP_214175641.1">
    <property type="nucleotide sequence ID" value="NZ_JAHCVK010000004.1"/>
</dbReference>
<feature type="domain" description="CHAD" evidence="1">
    <location>
        <begin position="6"/>
        <end position="285"/>
    </location>
</feature>
<comment type="caution">
    <text evidence="2">The sequence shown here is derived from an EMBL/GenBank/DDBJ whole genome shotgun (WGS) entry which is preliminary data.</text>
</comment>
<dbReference type="Pfam" id="PF05235">
    <property type="entry name" value="CHAD"/>
    <property type="match status" value="1"/>
</dbReference>
<dbReference type="PROSITE" id="PS51708">
    <property type="entry name" value="CHAD"/>
    <property type="match status" value="1"/>
</dbReference>
<organism evidence="2 3">
    <name type="scientific">Geomobilimonas luticola</name>
    <dbReference type="NCBI Taxonomy" id="1114878"/>
    <lineage>
        <taxon>Bacteria</taxon>
        <taxon>Pseudomonadati</taxon>
        <taxon>Thermodesulfobacteriota</taxon>
        <taxon>Desulfuromonadia</taxon>
        <taxon>Geobacterales</taxon>
        <taxon>Geobacteraceae</taxon>
        <taxon>Geomobilimonas</taxon>
    </lineage>
</organism>
<dbReference type="InterPro" id="IPR038186">
    <property type="entry name" value="CHAD_dom_sf"/>
</dbReference>
<dbReference type="InterPro" id="IPR007899">
    <property type="entry name" value="CHAD_dom"/>
</dbReference>
<dbReference type="Proteomes" id="UP000756860">
    <property type="component" value="Unassembled WGS sequence"/>
</dbReference>
<protein>
    <submittedName>
        <fullName evidence="2">CHAD domain-containing protein</fullName>
    </submittedName>
</protein>
<dbReference type="Gene3D" id="1.40.20.10">
    <property type="entry name" value="CHAD domain"/>
    <property type="match status" value="1"/>
</dbReference>
<evidence type="ECO:0000313" key="2">
    <source>
        <dbReference type="EMBL" id="MBT0653645.1"/>
    </source>
</evidence>
<reference evidence="2 3" key="1">
    <citation type="submission" date="2021-05" db="EMBL/GenBank/DDBJ databases">
        <title>The draft genome of Geobacter luticola JCM 17780.</title>
        <authorList>
            <person name="Xu Z."/>
            <person name="Masuda Y."/>
            <person name="Itoh H."/>
            <person name="Senoo K."/>
        </authorList>
    </citation>
    <scope>NUCLEOTIDE SEQUENCE [LARGE SCALE GENOMIC DNA]</scope>
    <source>
        <strain evidence="2 3">JCM 17780</strain>
    </source>
</reference>
<keyword evidence="3" id="KW-1185">Reference proteome</keyword>
<dbReference type="SMART" id="SM00880">
    <property type="entry name" value="CHAD"/>
    <property type="match status" value="1"/>
</dbReference>
<dbReference type="PANTHER" id="PTHR39339">
    <property type="entry name" value="SLR1444 PROTEIN"/>
    <property type="match status" value="1"/>
</dbReference>